<organism evidence="1 2">
    <name type="scientific">Cryobacterium cheniae</name>
    <dbReference type="NCBI Taxonomy" id="1259262"/>
    <lineage>
        <taxon>Bacteria</taxon>
        <taxon>Bacillati</taxon>
        <taxon>Actinomycetota</taxon>
        <taxon>Actinomycetes</taxon>
        <taxon>Micrococcales</taxon>
        <taxon>Microbacteriaceae</taxon>
        <taxon>Cryobacterium</taxon>
    </lineage>
</organism>
<reference evidence="1 2" key="1">
    <citation type="submission" date="2019-03" db="EMBL/GenBank/DDBJ databases">
        <title>Genomics of glacier-inhabiting Cryobacterium strains.</title>
        <authorList>
            <person name="Liu Q."/>
            <person name="Xin Y.-H."/>
        </authorList>
    </citation>
    <scope>NUCLEOTIDE SEQUENCE [LARGE SCALE GENOMIC DNA]</scope>
    <source>
        <strain evidence="1 2">TMT2-48-2</strain>
    </source>
</reference>
<dbReference type="RefSeq" id="WP_134369669.1">
    <property type="nucleotide sequence ID" value="NZ_SOGN01000035.1"/>
</dbReference>
<sequence length="309" mass="33656">MRQQLVVGAGLIGRPLAERLAKRGDRVLVGTRSGAAVPGAESIVLNAGDAPAFTRAARGMSTIFLCINPRYTDWPTQWPPVIDAAIEAASVTGAGLVVMGNLYPYGSPTEPMTEHSPETTTETKGLVRKNAWHRVRDAHDRGAVRAVEVRASDYFGPGVVGTAHLDDRFFTAILESKTARVVGQPGRVHSWSYLPDIVTTLVAAADYPGAWGRLWHVPSTAVTRNDIVDQLNRRYGTHGKAAGYPQWLLKSLGTLNPMMHEIWASSYQFRMPYIIDSAETERELGIVKTPWTDALATTADSYRGSTVTT</sequence>
<name>A0A4R8XS03_9MICO</name>
<dbReference type="Gene3D" id="3.40.50.720">
    <property type="entry name" value="NAD(P)-binding Rossmann-like Domain"/>
    <property type="match status" value="1"/>
</dbReference>
<accession>A0A4R8XS03</accession>
<proteinExistence type="predicted"/>
<comment type="caution">
    <text evidence="1">The sequence shown here is derived from an EMBL/GenBank/DDBJ whole genome shotgun (WGS) entry which is preliminary data.</text>
</comment>
<dbReference type="AlphaFoldDB" id="A0A4R8XS03"/>
<dbReference type="SUPFAM" id="SSF51735">
    <property type="entry name" value="NAD(P)-binding Rossmann-fold domains"/>
    <property type="match status" value="1"/>
</dbReference>
<evidence type="ECO:0000313" key="1">
    <source>
        <dbReference type="EMBL" id="TFC81239.1"/>
    </source>
</evidence>
<keyword evidence="2" id="KW-1185">Reference proteome</keyword>
<gene>
    <name evidence="1" type="ORF">E3T23_07105</name>
</gene>
<evidence type="ECO:0008006" key="3">
    <source>
        <dbReference type="Google" id="ProtNLM"/>
    </source>
</evidence>
<dbReference type="OrthoDB" id="8205493at2"/>
<evidence type="ECO:0000313" key="2">
    <source>
        <dbReference type="Proteomes" id="UP000298433"/>
    </source>
</evidence>
<dbReference type="InterPro" id="IPR036291">
    <property type="entry name" value="NAD(P)-bd_dom_sf"/>
</dbReference>
<dbReference type="EMBL" id="SOGN01000035">
    <property type="protein sequence ID" value="TFC81239.1"/>
    <property type="molecule type" value="Genomic_DNA"/>
</dbReference>
<dbReference type="Proteomes" id="UP000298433">
    <property type="component" value="Unassembled WGS sequence"/>
</dbReference>
<protein>
    <recommendedName>
        <fullName evidence="3">NAD-dependent epimerase/dehydratase family protein</fullName>
    </recommendedName>
</protein>